<dbReference type="GO" id="GO:0005737">
    <property type="term" value="C:cytoplasm"/>
    <property type="evidence" value="ECO:0007669"/>
    <property type="project" value="TreeGrafter"/>
</dbReference>
<organism evidence="13 14">
    <name type="scientific">Methanospirillum lacunae</name>
    <dbReference type="NCBI Taxonomy" id="668570"/>
    <lineage>
        <taxon>Archaea</taxon>
        <taxon>Methanobacteriati</taxon>
        <taxon>Methanobacteriota</taxon>
        <taxon>Stenosarchaea group</taxon>
        <taxon>Methanomicrobia</taxon>
        <taxon>Methanomicrobiales</taxon>
        <taxon>Methanospirillaceae</taxon>
        <taxon>Methanospirillum</taxon>
    </lineage>
</organism>
<dbReference type="GO" id="GO:0008379">
    <property type="term" value="F:thioredoxin peroxidase activity"/>
    <property type="evidence" value="ECO:0007669"/>
    <property type="project" value="TreeGrafter"/>
</dbReference>
<keyword evidence="5" id="KW-0560">Oxidoreductase</keyword>
<comment type="catalytic activity">
    <reaction evidence="10">
        <text>a hydroperoxide + [thioredoxin]-dithiol = an alcohol + [thioredoxin]-disulfide + H2O</text>
        <dbReference type="Rhea" id="RHEA:62620"/>
        <dbReference type="Rhea" id="RHEA-COMP:10698"/>
        <dbReference type="Rhea" id="RHEA-COMP:10700"/>
        <dbReference type="ChEBI" id="CHEBI:15377"/>
        <dbReference type="ChEBI" id="CHEBI:29950"/>
        <dbReference type="ChEBI" id="CHEBI:30879"/>
        <dbReference type="ChEBI" id="CHEBI:35924"/>
        <dbReference type="ChEBI" id="CHEBI:50058"/>
        <dbReference type="EC" id="1.11.1.24"/>
    </reaction>
</comment>
<dbReference type="PANTHER" id="PTHR42801">
    <property type="entry name" value="THIOREDOXIN-DEPENDENT PEROXIDE REDUCTASE"/>
    <property type="match status" value="1"/>
</dbReference>
<proteinExistence type="inferred from homology"/>
<evidence type="ECO:0000256" key="7">
    <source>
        <dbReference type="ARBA" id="ARBA00023284"/>
    </source>
</evidence>
<feature type="active site" description="Cysteine sulfenic acid (-SOH) intermediate; for peroxidase activity" evidence="11">
    <location>
        <position position="46"/>
    </location>
</feature>
<dbReference type="Pfam" id="PF00578">
    <property type="entry name" value="AhpC-TSA"/>
    <property type="match status" value="1"/>
</dbReference>
<evidence type="ECO:0000313" key="14">
    <source>
        <dbReference type="Proteomes" id="UP000245657"/>
    </source>
</evidence>
<evidence type="ECO:0000256" key="3">
    <source>
        <dbReference type="ARBA" id="ARBA00022559"/>
    </source>
</evidence>
<keyword evidence="4" id="KW-0049">Antioxidant</keyword>
<dbReference type="RefSeq" id="WP_109968488.1">
    <property type="nucleotide sequence ID" value="NZ_CP176093.1"/>
</dbReference>
<comment type="subunit">
    <text evidence="1">Monomer.</text>
</comment>
<dbReference type="GO" id="GO:0045454">
    <property type="term" value="P:cell redox homeostasis"/>
    <property type="evidence" value="ECO:0007669"/>
    <property type="project" value="TreeGrafter"/>
</dbReference>
<evidence type="ECO:0000256" key="9">
    <source>
        <dbReference type="ARBA" id="ARBA00038489"/>
    </source>
</evidence>
<keyword evidence="6" id="KW-1015">Disulfide bond</keyword>
<comment type="similarity">
    <text evidence="9">Belongs to the peroxiredoxin family. BCP/PrxQ subfamily.</text>
</comment>
<evidence type="ECO:0000256" key="5">
    <source>
        <dbReference type="ARBA" id="ARBA00023002"/>
    </source>
</evidence>
<dbReference type="InterPro" id="IPR024706">
    <property type="entry name" value="Peroxiredoxin_AhpC-typ"/>
</dbReference>
<dbReference type="GeneID" id="97548142"/>
<evidence type="ECO:0000256" key="2">
    <source>
        <dbReference type="ARBA" id="ARBA00013017"/>
    </source>
</evidence>
<evidence type="ECO:0000256" key="8">
    <source>
        <dbReference type="ARBA" id="ARBA00032824"/>
    </source>
</evidence>
<dbReference type="PANTHER" id="PTHR42801:SF4">
    <property type="entry name" value="AHPC_TSA FAMILY PROTEIN"/>
    <property type="match status" value="1"/>
</dbReference>
<dbReference type="PIRSF" id="PIRSF000239">
    <property type="entry name" value="AHPC"/>
    <property type="match status" value="1"/>
</dbReference>
<dbReference type="AlphaFoldDB" id="A0A2V2N679"/>
<comment type="caution">
    <text evidence="13">The sequence shown here is derived from an EMBL/GenBank/DDBJ whole genome shotgun (WGS) entry which is preliminary data.</text>
</comment>
<evidence type="ECO:0000259" key="12">
    <source>
        <dbReference type="PROSITE" id="PS51352"/>
    </source>
</evidence>
<evidence type="ECO:0000313" key="13">
    <source>
        <dbReference type="EMBL" id="PWR71998.1"/>
    </source>
</evidence>
<dbReference type="CDD" id="cd03017">
    <property type="entry name" value="PRX_BCP"/>
    <property type="match status" value="1"/>
</dbReference>
<dbReference type="InterPro" id="IPR013766">
    <property type="entry name" value="Thioredoxin_domain"/>
</dbReference>
<gene>
    <name evidence="13" type="ORF">DK846_08365</name>
</gene>
<dbReference type="Proteomes" id="UP000245657">
    <property type="component" value="Unassembled WGS sequence"/>
</dbReference>
<protein>
    <recommendedName>
        <fullName evidence="2">thioredoxin-dependent peroxiredoxin</fullName>
        <ecNumber evidence="2">1.11.1.24</ecNumber>
    </recommendedName>
    <alternativeName>
        <fullName evidence="8">Thioredoxin peroxidase</fullName>
    </alternativeName>
</protein>
<dbReference type="GO" id="GO:0034599">
    <property type="term" value="P:cellular response to oxidative stress"/>
    <property type="evidence" value="ECO:0007669"/>
    <property type="project" value="TreeGrafter"/>
</dbReference>
<name>A0A2V2N679_9EURY</name>
<dbReference type="FunFam" id="3.40.30.10:FF:000007">
    <property type="entry name" value="Thioredoxin-dependent thiol peroxidase"/>
    <property type="match status" value="1"/>
</dbReference>
<evidence type="ECO:0000256" key="11">
    <source>
        <dbReference type="PIRSR" id="PIRSR000239-1"/>
    </source>
</evidence>
<sequence>MPQLSPGDKAPEFALPDQNGKIRSHADFRGSWIILYFYPKDNTSACTAEALAFSAVYEELSEIGVPVVGISPDTVESHQKFVEKHDLHLILLADPSHNTIEAYGAWTLKKMYGREYMGVERSTFLINPNGIIEDFWHKVKVKGHVETVSSRLRELMADEKR</sequence>
<dbReference type="SUPFAM" id="SSF52833">
    <property type="entry name" value="Thioredoxin-like"/>
    <property type="match status" value="1"/>
</dbReference>
<reference evidence="13 14" key="1">
    <citation type="submission" date="2018-05" db="EMBL/GenBank/DDBJ databases">
        <title>Draft genome of Methanospirillum lacunae Ki8-1.</title>
        <authorList>
            <person name="Dueholm M.S."/>
            <person name="Nielsen P.H."/>
            <person name="Bakmann L.F."/>
            <person name="Otzen D.E."/>
        </authorList>
    </citation>
    <scope>NUCLEOTIDE SEQUENCE [LARGE SCALE GENOMIC DNA]</scope>
    <source>
        <strain evidence="13 14">Ki8-1</strain>
    </source>
</reference>
<keyword evidence="7" id="KW-0676">Redox-active center</keyword>
<dbReference type="InterPro" id="IPR036249">
    <property type="entry name" value="Thioredoxin-like_sf"/>
</dbReference>
<keyword evidence="14" id="KW-1185">Reference proteome</keyword>
<dbReference type="PROSITE" id="PS51352">
    <property type="entry name" value="THIOREDOXIN_2"/>
    <property type="match status" value="1"/>
</dbReference>
<feature type="domain" description="Thioredoxin" evidence="12">
    <location>
        <begin position="4"/>
        <end position="157"/>
    </location>
</feature>
<evidence type="ECO:0000256" key="4">
    <source>
        <dbReference type="ARBA" id="ARBA00022862"/>
    </source>
</evidence>
<evidence type="ECO:0000256" key="1">
    <source>
        <dbReference type="ARBA" id="ARBA00011245"/>
    </source>
</evidence>
<dbReference type="EMBL" id="QGMY01000007">
    <property type="protein sequence ID" value="PWR71998.1"/>
    <property type="molecule type" value="Genomic_DNA"/>
</dbReference>
<evidence type="ECO:0000256" key="6">
    <source>
        <dbReference type="ARBA" id="ARBA00023157"/>
    </source>
</evidence>
<dbReference type="OrthoDB" id="145578at2157"/>
<dbReference type="InterPro" id="IPR000866">
    <property type="entry name" value="AhpC/TSA"/>
</dbReference>
<keyword evidence="3" id="KW-0575">Peroxidase</keyword>
<dbReference type="EC" id="1.11.1.24" evidence="2"/>
<dbReference type="Gene3D" id="3.40.30.10">
    <property type="entry name" value="Glutaredoxin"/>
    <property type="match status" value="1"/>
</dbReference>
<accession>A0A2V2N679</accession>
<dbReference type="InterPro" id="IPR050924">
    <property type="entry name" value="Peroxiredoxin_BCP/PrxQ"/>
</dbReference>
<evidence type="ECO:0000256" key="10">
    <source>
        <dbReference type="ARBA" id="ARBA00049091"/>
    </source>
</evidence>